<dbReference type="PRINTS" id="PR00291">
    <property type="entry name" value="KUNITZINHBTR"/>
</dbReference>
<dbReference type="SUPFAM" id="SSF50386">
    <property type="entry name" value="STI-like"/>
    <property type="match status" value="1"/>
</dbReference>
<sequence length="335" mass="36596">MKTTLLFLSFLLFAFSTTSLLVAADDTLDPVLDINGDELQAGERYYALPLLSGMGGGLTLSRNINGSLCPLNVVQSPSEIDNGYPLTFTSLDKGDVIRVSSPLDIEFLNVPTYCNQPTVWTVEGSFITTNGEGGNAIRNFRIQKYRETPMGQTYKFVYCVARMACQDIGRSSVTGVRALTLLGEPYEMVFVKVAVEVIGFAINFHCDIPGSNDRMIVSSDLDVLKMFKIHNSRKINIYVTTMSAVPCHTVDVNETVTISSQTSKDEIGDNDDVYGLTSEDEAFVPSIGENLRNSTFNTAFSPSVNVGVHSGDDLSDFESNDDVEYNPSLEGSNTD</sequence>
<dbReference type="AlphaFoldDB" id="A0A5J5C808"/>
<dbReference type="Pfam" id="PF00197">
    <property type="entry name" value="Kunitz_legume"/>
    <property type="match status" value="1"/>
</dbReference>
<protein>
    <submittedName>
        <fullName evidence="4">Uncharacterized protein</fullName>
    </submittedName>
</protein>
<dbReference type="Proteomes" id="UP000325577">
    <property type="component" value="Linkage Group LG0"/>
</dbReference>
<evidence type="ECO:0000256" key="2">
    <source>
        <dbReference type="SAM" id="MobiDB-lite"/>
    </source>
</evidence>
<feature type="compositionally biased region" description="Acidic residues" evidence="2">
    <location>
        <begin position="313"/>
        <end position="324"/>
    </location>
</feature>
<evidence type="ECO:0000256" key="3">
    <source>
        <dbReference type="SAM" id="SignalP"/>
    </source>
</evidence>
<reference evidence="4 5" key="1">
    <citation type="submission" date="2019-09" db="EMBL/GenBank/DDBJ databases">
        <title>A chromosome-level genome assembly of the Chinese tupelo Nyssa sinensis.</title>
        <authorList>
            <person name="Yang X."/>
            <person name="Kang M."/>
            <person name="Yang Y."/>
            <person name="Xiong H."/>
            <person name="Wang M."/>
            <person name="Zhang Z."/>
            <person name="Wang Z."/>
            <person name="Wu H."/>
            <person name="Ma T."/>
            <person name="Liu J."/>
            <person name="Xi Z."/>
        </authorList>
    </citation>
    <scope>NUCLEOTIDE SEQUENCE [LARGE SCALE GENOMIC DNA]</scope>
    <source>
        <strain evidence="4">J267</strain>
        <tissue evidence="4">Leaf</tissue>
    </source>
</reference>
<name>A0A5J5C808_9ASTE</name>
<evidence type="ECO:0000256" key="1">
    <source>
        <dbReference type="ARBA" id="ARBA00005440"/>
    </source>
</evidence>
<dbReference type="EMBL" id="CM018031">
    <property type="protein sequence ID" value="KAA8550067.1"/>
    <property type="molecule type" value="Genomic_DNA"/>
</dbReference>
<organism evidence="4 5">
    <name type="scientific">Nyssa sinensis</name>
    <dbReference type="NCBI Taxonomy" id="561372"/>
    <lineage>
        <taxon>Eukaryota</taxon>
        <taxon>Viridiplantae</taxon>
        <taxon>Streptophyta</taxon>
        <taxon>Embryophyta</taxon>
        <taxon>Tracheophyta</taxon>
        <taxon>Spermatophyta</taxon>
        <taxon>Magnoliopsida</taxon>
        <taxon>eudicotyledons</taxon>
        <taxon>Gunneridae</taxon>
        <taxon>Pentapetalae</taxon>
        <taxon>asterids</taxon>
        <taxon>Cornales</taxon>
        <taxon>Nyssaceae</taxon>
        <taxon>Nyssa</taxon>
    </lineage>
</organism>
<dbReference type="GO" id="GO:0004866">
    <property type="term" value="F:endopeptidase inhibitor activity"/>
    <property type="evidence" value="ECO:0007669"/>
    <property type="project" value="InterPro"/>
</dbReference>
<keyword evidence="5" id="KW-1185">Reference proteome</keyword>
<proteinExistence type="inferred from homology"/>
<dbReference type="Gene3D" id="2.80.10.50">
    <property type="match status" value="1"/>
</dbReference>
<feature type="chain" id="PRO_5023821244" evidence="3">
    <location>
        <begin position="25"/>
        <end position="335"/>
    </location>
</feature>
<dbReference type="SMART" id="SM00452">
    <property type="entry name" value="STI"/>
    <property type="match status" value="1"/>
</dbReference>
<accession>A0A5J5C808</accession>
<evidence type="ECO:0000313" key="4">
    <source>
        <dbReference type="EMBL" id="KAA8550067.1"/>
    </source>
</evidence>
<evidence type="ECO:0000313" key="5">
    <source>
        <dbReference type="Proteomes" id="UP000325577"/>
    </source>
</evidence>
<gene>
    <name evidence="4" type="ORF">F0562_001751</name>
</gene>
<keyword evidence="3" id="KW-0732">Signal</keyword>
<dbReference type="OrthoDB" id="1872570at2759"/>
<dbReference type="CDD" id="cd00178">
    <property type="entry name" value="beta-trefoil_STI"/>
    <property type="match status" value="1"/>
</dbReference>
<dbReference type="InterPro" id="IPR056368">
    <property type="entry name" value="KTI1"/>
</dbReference>
<feature type="region of interest" description="Disordered" evidence="2">
    <location>
        <begin position="311"/>
        <end position="335"/>
    </location>
</feature>
<dbReference type="InterPro" id="IPR011065">
    <property type="entry name" value="Kunitz_inhibitor_STI-like_sf"/>
</dbReference>
<dbReference type="PANTHER" id="PTHR33107:SF5">
    <property type="entry name" value="KUNITZ TRYPSIN INHIBITOR 5"/>
    <property type="match status" value="1"/>
</dbReference>
<dbReference type="InterPro" id="IPR002160">
    <property type="entry name" value="Prot_inh_Kunz-lg"/>
</dbReference>
<comment type="similarity">
    <text evidence="1">Belongs to the protease inhibitor I3 (leguminous Kunitz-type inhibitor) family.</text>
</comment>
<feature type="signal peptide" evidence="3">
    <location>
        <begin position="1"/>
        <end position="24"/>
    </location>
</feature>
<dbReference type="PANTHER" id="PTHR33107">
    <property type="entry name" value="KUNITZ TRYPSIN INHIBITOR 2"/>
    <property type="match status" value="1"/>
</dbReference>